<dbReference type="RefSeq" id="WP_093502329.1">
    <property type="nucleotide sequence ID" value="NZ_BSSG01000002.1"/>
</dbReference>
<dbReference type="InterPro" id="IPR058163">
    <property type="entry name" value="LysR-type_TF_proteobact-type"/>
</dbReference>
<dbReference type="GO" id="GO:0006351">
    <property type="term" value="P:DNA-templated transcription"/>
    <property type="evidence" value="ECO:0007669"/>
    <property type="project" value="TreeGrafter"/>
</dbReference>
<dbReference type="AlphaFoldDB" id="A0A1I1TN44"/>
<comment type="similarity">
    <text evidence="1">Belongs to the LysR transcriptional regulatory family.</text>
</comment>
<evidence type="ECO:0000313" key="11">
    <source>
        <dbReference type="EMBL" id="SFD59949.1"/>
    </source>
</evidence>
<keyword evidence="12" id="KW-1185">Reference proteome</keyword>
<sequence>MQSRTSLKAIQAFEAAARLSSFALAAEELFVTPSAISHQIKLLEEQFGVRLFHRVHRAVVLTDAGRVYAEEVSAAFARIDIATRELGRTAKSDILTVHSTPSFATQWLMPRLARFSALEPDIDVRLNASYPAPADLLTQGVDIDIRYGMKRLQPAGTMVLPFPTETIVPLCAPSLANGEQQIRVPEDLRHHMLIHSEVCLVSWRDWMRQHRKVTLDISRGPRFDRSFMAISAAVDGQGICLESLLLVQRELETGRLVAPFGLEGPRVQGYTFNVLKSYAELPKIRSFQDWLFNELEDHHSPNKPTRAVKRSS</sequence>
<dbReference type="PANTHER" id="PTHR30537">
    <property type="entry name" value="HTH-TYPE TRANSCRIPTIONAL REGULATOR"/>
    <property type="match status" value="1"/>
</dbReference>
<dbReference type="Proteomes" id="UP000243950">
    <property type="component" value="Unassembled WGS sequence"/>
</dbReference>
<dbReference type="PROSITE" id="PS50931">
    <property type="entry name" value="HTH_LYSR"/>
    <property type="match status" value="1"/>
</dbReference>
<dbReference type="GO" id="GO:0003700">
    <property type="term" value="F:DNA-binding transcription factor activity"/>
    <property type="evidence" value="ECO:0007669"/>
    <property type="project" value="InterPro"/>
</dbReference>
<dbReference type="Pfam" id="PF03466">
    <property type="entry name" value="LysR_substrate"/>
    <property type="match status" value="1"/>
</dbReference>
<dbReference type="PANTHER" id="PTHR30537:SF5">
    <property type="entry name" value="HTH-TYPE TRANSCRIPTIONAL ACTIVATOR TTDR-RELATED"/>
    <property type="match status" value="1"/>
</dbReference>
<dbReference type="Gene3D" id="1.10.10.10">
    <property type="entry name" value="Winged helix-like DNA-binding domain superfamily/Winged helix DNA-binding domain"/>
    <property type="match status" value="1"/>
</dbReference>
<proteinExistence type="inferred from homology"/>
<reference evidence="12" key="1">
    <citation type="submission" date="2016-10" db="EMBL/GenBank/DDBJ databases">
        <authorList>
            <person name="Varghese N."/>
            <person name="Submissions S."/>
        </authorList>
    </citation>
    <scope>NUCLEOTIDE SEQUENCE [LARGE SCALE GENOMIC DNA]</scope>
    <source>
        <strain evidence="12">JCM 2783</strain>
    </source>
</reference>
<dbReference type="SUPFAM" id="SSF53850">
    <property type="entry name" value="Periplasmic binding protein-like II"/>
    <property type="match status" value="1"/>
</dbReference>
<protein>
    <recommendedName>
        <fullName evidence="8">HTH-type transcriptional regulator TrpI</fullName>
    </recommendedName>
    <alternativeName>
        <fullName evidence="9">TrpBA operon transcriptional activator</fullName>
    </alternativeName>
</protein>
<dbReference type="InterPro" id="IPR036390">
    <property type="entry name" value="WH_DNA-bd_sf"/>
</dbReference>
<dbReference type="FunFam" id="3.40.190.10:FF:000017">
    <property type="entry name" value="Glycine cleavage system transcriptional activator"/>
    <property type="match status" value="1"/>
</dbReference>
<dbReference type="PRINTS" id="PR00039">
    <property type="entry name" value="HTHLYSR"/>
</dbReference>
<dbReference type="GO" id="GO:0000162">
    <property type="term" value="P:L-tryptophan biosynthetic process"/>
    <property type="evidence" value="ECO:0007669"/>
    <property type="project" value="UniProtKB-KW"/>
</dbReference>
<evidence type="ECO:0000313" key="12">
    <source>
        <dbReference type="Proteomes" id="UP000243950"/>
    </source>
</evidence>
<dbReference type="Pfam" id="PF00126">
    <property type="entry name" value="HTH_1"/>
    <property type="match status" value="1"/>
</dbReference>
<dbReference type="InterPro" id="IPR005119">
    <property type="entry name" value="LysR_subst-bd"/>
</dbReference>
<dbReference type="NCBIfam" id="NF008352">
    <property type="entry name" value="PRK11139.1"/>
    <property type="match status" value="1"/>
</dbReference>
<evidence type="ECO:0000256" key="5">
    <source>
        <dbReference type="ARBA" id="ARBA00023125"/>
    </source>
</evidence>
<name>A0A1I1TN44_PSEOC</name>
<evidence type="ECO:0000256" key="3">
    <source>
        <dbReference type="ARBA" id="ARBA00022822"/>
    </source>
</evidence>
<evidence type="ECO:0000256" key="4">
    <source>
        <dbReference type="ARBA" id="ARBA00023015"/>
    </source>
</evidence>
<keyword evidence="5" id="KW-0238">DNA-binding</keyword>
<keyword evidence="6" id="KW-0057">Aromatic amino acid biosynthesis</keyword>
<dbReference type="EMBL" id="FOMO01000002">
    <property type="protein sequence ID" value="SFD59949.1"/>
    <property type="molecule type" value="Genomic_DNA"/>
</dbReference>
<keyword evidence="2" id="KW-0678">Repressor</keyword>
<dbReference type="InterPro" id="IPR000847">
    <property type="entry name" value="LysR_HTH_N"/>
</dbReference>
<keyword evidence="4" id="KW-0805">Transcription regulation</keyword>
<dbReference type="GO" id="GO:0043565">
    <property type="term" value="F:sequence-specific DNA binding"/>
    <property type="evidence" value="ECO:0007669"/>
    <property type="project" value="TreeGrafter"/>
</dbReference>
<evidence type="ECO:0000256" key="1">
    <source>
        <dbReference type="ARBA" id="ARBA00009437"/>
    </source>
</evidence>
<keyword evidence="7" id="KW-0804">Transcription</keyword>
<dbReference type="SUPFAM" id="SSF46785">
    <property type="entry name" value="Winged helix' DNA-binding domain"/>
    <property type="match status" value="1"/>
</dbReference>
<dbReference type="CDD" id="cd08432">
    <property type="entry name" value="PBP2_GcdR_TrpI_HvrB_AmpR_like"/>
    <property type="match status" value="1"/>
</dbReference>
<gene>
    <name evidence="11" type="ORF">SAMN05216372_102650</name>
</gene>
<dbReference type="Gene3D" id="3.40.190.10">
    <property type="entry name" value="Periplasmic binding protein-like II"/>
    <property type="match status" value="2"/>
</dbReference>
<dbReference type="InterPro" id="IPR036388">
    <property type="entry name" value="WH-like_DNA-bd_sf"/>
</dbReference>
<keyword evidence="3" id="KW-0822">Tryptophan biosynthesis</keyword>
<evidence type="ECO:0000256" key="2">
    <source>
        <dbReference type="ARBA" id="ARBA00022491"/>
    </source>
</evidence>
<organism evidence="11 12">
    <name type="scientific">Pseudomonas straminea</name>
    <dbReference type="NCBI Taxonomy" id="47882"/>
    <lineage>
        <taxon>Bacteria</taxon>
        <taxon>Pseudomonadati</taxon>
        <taxon>Pseudomonadota</taxon>
        <taxon>Gammaproteobacteria</taxon>
        <taxon>Pseudomonadales</taxon>
        <taxon>Pseudomonadaceae</taxon>
        <taxon>Phytopseudomonas</taxon>
    </lineage>
</organism>
<evidence type="ECO:0000256" key="8">
    <source>
        <dbReference type="ARBA" id="ARBA00067891"/>
    </source>
</evidence>
<keyword evidence="3" id="KW-0028">Amino-acid biosynthesis</keyword>
<feature type="domain" description="HTH lysR-type" evidence="10">
    <location>
        <begin position="5"/>
        <end position="62"/>
    </location>
</feature>
<evidence type="ECO:0000256" key="6">
    <source>
        <dbReference type="ARBA" id="ARBA00023141"/>
    </source>
</evidence>
<evidence type="ECO:0000259" key="10">
    <source>
        <dbReference type="PROSITE" id="PS50931"/>
    </source>
</evidence>
<evidence type="ECO:0000256" key="9">
    <source>
        <dbReference type="ARBA" id="ARBA00077124"/>
    </source>
</evidence>
<accession>A0A1I1TN44</accession>
<dbReference type="FunFam" id="1.10.10.10:FF:000038">
    <property type="entry name" value="Glycine cleavage system transcriptional activator"/>
    <property type="match status" value="1"/>
</dbReference>
<evidence type="ECO:0000256" key="7">
    <source>
        <dbReference type="ARBA" id="ARBA00023163"/>
    </source>
</evidence>
<dbReference type="GO" id="GO:0009891">
    <property type="term" value="P:positive regulation of biosynthetic process"/>
    <property type="evidence" value="ECO:0007669"/>
    <property type="project" value="UniProtKB-ARBA"/>
</dbReference>